<dbReference type="Gene3D" id="3.40.120.10">
    <property type="entry name" value="Alpha-D-Glucose-1,6-Bisphosphate, subunit A, domain 3"/>
    <property type="match status" value="3"/>
</dbReference>
<keyword evidence="2 6" id="KW-0597">Phosphoprotein</keyword>
<comment type="function">
    <text evidence="6">Catalyzes the conversion of glucosamine-6-phosphate to glucosamine-1-phosphate.</text>
</comment>
<feature type="domain" description="Alpha-D-phosphohexomutase alpha/beta/alpha" evidence="8">
    <location>
        <begin position="5"/>
        <end position="139"/>
    </location>
</feature>
<dbReference type="HOGENOM" id="CLU_016950_7_0_0"/>
<gene>
    <name evidence="6" type="primary">glmM</name>
    <name evidence="11" type="ORF">CCALI_00039</name>
</gene>
<dbReference type="GO" id="GO:0008966">
    <property type="term" value="F:phosphoglucosamine mutase activity"/>
    <property type="evidence" value="ECO:0007669"/>
    <property type="project" value="UniProtKB-UniRule"/>
</dbReference>
<dbReference type="eggNOG" id="COG1109">
    <property type="taxonomic scope" value="Bacteria"/>
</dbReference>
<dbReference type="GO" id="GO:0004615">
    <property type="term" value="F:phosphomannomutase activity"/>
    <property type="evidence" value="ECO:0007669"/>
    <property type="project" value="TreeGrafter"/>
</dbReference>
<organism evidence="11 12">
    <name type="scientific">Chthonomonas calidirosea (strain DSM 23976 / ICMP 18418 / T49)</name>
    <dbReference type="NCBI Taxonomy" id="1303518"/>
    <lineage>
        <taxon>Bacteria</taxon>
        <taxon>Bacillati</taxon>
        <taxon>Armatimonadota</taxon>
        <taxon>Chthonomonadia</taxon>
        <taxon>Chthonomonadales</taxon>
        <taxon>Chthonomonadaceae</taxon>
        <taxon>Chthonomonas</taxon>
    </lineage>
</organism>
<comment type="similarity">
    <text evidence="1 6">Belongs to the phosphohexose mutase family.</text>
</comment>
<dbReference type="OrthoDB" id="9806956at2"/>
<dbReference type="FunCoup" id="S0ES63">
    <property type="interactions" value="445"/>
</dbReference>
<dbReference type="InParanoid" id="S0ES63"/>
<dbReference type="Pfam" id="PF00408">
    <property type="entry name" value="PGM_PMM_IV"/>
    <property type="match status" value="1"/>
</dbReference>
<evidence type="ECO:0000256" key="2">
    <source>
        <dbReference type="ARBA" id="ARBA00022553"/>
    </source>
</evidence>
<evidence type="ECO:0000259" key="10">
    <source>
        <dbReference type="Pfam" id="PF02880"/>
    </source>
</evidence>
<dbReference type="FunFam" id="3.40.120.10:FF:000003">
    <property type="entry name" value="Phosphoglucosamine mutase"/>
    <property type="match status" value="1"/>
</dbReference>
<comment type="PTM">
    <text evidence="6">Activated by phosphorylation.</text>
</comment>
<dbReference type="EMBL" id="HF951689">
    <property type="protein sequence ID" value="CCW33879.1"/>
    <property type="molecule type" value="Genomic_DNA"/>
</dbReference>
<feature type="binding site" evidence="6">
    <location>
        <position position="251"/>
    </location>
    <ligand>
        <name>Mg(2+)</name>
        <dbReference type="ChEBI" id="CHEBI:18420"/>
    </ligand>
</feature>
<dbReference type="SUPFAM" id="SSF53738">
    <property type="entry name" value="Phosphoglucomutase, first 3 domains"/>
    <property type="match status" value="3"/>
</dbReference>
<dbReference type="GO" id="GO:0005975">
    <property type="term" value="P:carbohydrate metabolic process"/>
    <property type="evidence" value="ECO:0007669"/>
    <property type="project" value="InterPro"/>
</dbReference>
<dbReference type="GO" id="GO:0006048">
    <property type="term" value="P:UDP-N-acetylglucosamine biosynthetic process"/>
    <property type="evidence" value="ECO:0007669"/>
    <property type="project" value="TreeGrafter"/>
</dbReference>
<dbReference type="InterPro" id="IPR005845">
    <property type="entry name" value="A-D-PHexomutase_a/b/a-II"/>
</dbReference>
<dbReference type="STRING" id="454171.CP488_01121"/>
<evidence type="ECO:0000256" key="4">
    <source>
        <dbReference type="ARBA" id="ARBA00022842"/>
    </source>
</evidence>
<dbReference type="InterPro" id="IPR005846">
    <property type="entry name" value="A-D-PHexomutase_a/b/a-III"/>
</dbReference>
<dbReference type="PRINTS" id="PR00509">
    <property type="entry name" value="PGMPMM"/>
</dbReference>
<feature type="binding site" evidence="6">
    <location>
        <position position="255"/>
    </location>
    <ligand>
        <name>Mg(2+)</name>
        <dbReference type="ChEBI" id="CHEBI:18420"/>
    </ligand>
</feature>
<dbReference type="EC" id="5.4.2.10" evidence="6"/>
<dbReference type="InterPro" id="IPR005841">
    <property type="entry name" value="Alpha-D-phosphohexomutase_SF"/>
</dbReference>
<dbReference type="SUPFAM" id="SSF55957">
    <property type="entry name" value="Phosphoglucomutase, C-terminal domain"/>
    <property type="match status" value="1"/>
</dbReference>
<feature type="active site" description="Phosphoserine intermediate" evidence="6">
    <location>
        <position position="108"/>
    </location>
</feature>
<evidence type="ECO:0000259" key="8">
    <source>
        <dbReference type="Pfam" id="PF02878"/>
    </source>
</evidence>
<evidence type="ECO:0000256" key="1">
    <source>
        <dbReference type="ARBA" id="ARBA00010231"/>
    </source>
</evidence>
<evidence type="ECO:0000256" key="3">
    <source>
        <dbReference type="ARBA" id="ARBA00022723"/>
    </source>
</evidence>
<evidence type="ECO:0000256" key="5">
    <source>
        <dbReference type="ARBA" id="ARBA00023235"/>
    </source>
</evidence>
<feature type="modified residue" description="Phosphoserine" evidence="6">
    <location>
        <position position="108"/>
    </location>
</feature>
<dbReference type="InterPro" id="IPR036900">
    <property type="entry name" value="A-D-PHexomutase_C_sf"/>
</dbReference>
<feature type="domain" description="Alpha-D-phosphohexomutase C-terminal" evidence="7">
    <location>
        <begin position="386"/>
        <end position="449"/>
    </location>
</feature>
<name>S0ES63_CHTCT</name>
<accession>S0ES63</accession>
<evidence type="ECO:0000313" key="12">
    <source>
        <dbReference type="Proteomes" id="UP000014227"/>
    </source>
</evidence>
<dbReference type="Proteomes" id="UP000014227">
    <property type="component" value="Chromosome I"/>
</dbReference>
<dbReference type="InterPro" id="IPR005843">
    <property type="entry name" value="A-D-PHexomutase_C"/>
</dbReference>
<dbReference type="Pfam" id="PF02880">
    <property type="entry name" value="PGM_PMM_III"/>
    <property type="match status" value="1"/>
</dbReference>
<proteinExistence type="inferred from homology"/>
<evidence type="ECO:0000259" key="9">
    <source>
        <dbReference type="Pfam" id="PF02879"/>
    </source>
</evidence>
<dbReference type="GO" id="GO:0005829">
    <property type="term" value="C:cytosol"/>
    <property type="evidence" value="ECO:0007669"/>
    <property type="project" value="TreeGrafter"/>
</dbReference>
<keyword evidence="3 6" id="KW-0479">Metal-binding</keyword>
<keyword evidence="12" id="KW-1185">Reference proteome</keyword>
<dbReference type="GO" id="GO:0009252">
    <property type="term" value="P:peptidoglycan biosynthetic process"/>
    <property type="evidence" value="ECO:0007669"/>
    <property type="project" value="TreeGrafter"/>
</dbReference>
<evidence type="ECO:0000259" key="7">
    <source>
        <dbReference type="Pfam" id="PF00408"/>
    </source>
</evidence>
<sequence length="459" mass="48803">MSGTRLFGTDGVRGEANVSLTPQLALHLGMAAGEFLRQQALLEGPAKRPEVLVGRDTRLSGEMLQAALASGFASMGIDVVDVGVMPTPGVARLVLLRKAVAGAVISASHNPYYDNGIKFLGSNGKKLPDAMEDTIASHIPLLESLPRVKGAEIGRIRTDTSLAEAYAQCVKETLRSLGSKPLAGLKLVLDCANGATYALAPSIFGDLGAEVVVLNANPDGVNINRECGSTHPEPLAKSTQYHKAHAGLAFDGDADRVIMADEQGRVVDGDRIMAILALQMAHEDRLPGRIVVATVMSNVGLEQALEREGIRLHRTDVGDRYVAEAMDALGAGLGGEQSGHILLPHLSPTGDGMITGLQVLSIMVQTGKSLSELASVVQTCPQILRNVRVQDRQAWRNDAVIQQAIERARKRLGRDEWLSVRASGTEPLVRVMAQGTDATLVQSVVEEICTLIETRCGLS</sequence>
<dbReference type="InterPro" id="IPR005844">
    <property type="entry name" value="A-D-PHexomutase_a/b/a-I"/>
</dbReference>
<dbReference type="InterPro" id="IPR050060">
    <property type="entry name" value="Phosphoglucosamine_mutase"/>
</dbReference>
<dbReference type="CDD" id="cd05802">
    <property type="entry name" value="GlmM"/>
    <property type="match status" value="1"/>
</dbReference>
<dbReference type="PANTHER" id="PTHR42946">
    <property type="entry name" value="PHOSPHOHEXOSE MUTASE"/>
    <property type="match status" value="1"/>
</dbReference>
<comment type="catalytic activity">
    <reaction evidence="6">
        <text>alpha-D-glucosamine 1-phosphate = D-glucosamine 6-phosphate</text>
        <dbReference type="Rhea" id="RHEA:23424"/>
        <dbReference type="ChEBI" id="CHEBI:58516"/>
        <dbReference type="ChEBI" id="CHEBI:58725"/>
        <dbReference type="EC" id="5.4.2.10"/>
    </reaction>
</comment>
<dbReference type="KEGG" id="ccz:CCALI_00039"/>
<dbReference type="AlphaFoldDB" id="S0ES63"/>
<dbReference type="NCBIfam" id="NF008139">
    <property type="entry name" value="PRK10887.1"/>
    <property type="match status" value="1"/>
</dbReference>
<feature type="domain" description="Alpha-D-phosphohexomutase alpha/beta/alpha" evidence="9">
    <location>
        <begin position="165"/>
        <end position="264"/>
    </location>
</feature>
<dbReference type="PANTHER" id="PTHR42946:SF1">
    <property type="entry name" value="PHOSPHOGLUCOMUTASE (ALPHA-D-GLUCOSE-1,6-BISPHOSPHATE-DEPENDENT)"/>
    <property type="match status" value="1"/>
</dbReference>
<feature type="binding site" description="via phosphate group" evidence="6">
    <location>
        <position position="108"/>
    </location>
    <ligand>
        <name>Mg(2+)</name>
        <dbReference type="ChEBI" id="CHEBI:18420"/>
    </ligand>
</feature>
<evidence type="ECO:0000256" key="6">
    <source>
        <dbReference type="HAMAP-Rule" id="MF_01554"/>
    </source>
</evidence>
<dbReference type="HAMAP" id="MF_01554_B">
    <property type="entry name" value="GlmM_B"/>
    <property type="match status" value="1"/>
</dbReference>
<protein>
    <recommendedName>
        <fullName evidence="6">Phosphoglucosamine mutase</fullName>
        <ecNumber evidence="6">5.4.2.10</ecNumber>
    </recommendedName>
</protein>
<evidence type="ECO:0000313" key="11">
    <source>
        <dbReference type="EMBL" id="CCW33879.1"/>
    </source>
</evidence>
<comment type="cofactor">
    <cofactor evidence="6">
        <name>Mg(2+)</name>
        <dbReference type="ChEBI" id="CHEBI:18420"/>
    </cofactor>
    <text evidence="6">Binds 1 Mg(2+) ion per subunit.</text>
</comment>
<dbReference type="Pfam" id="PF02879">
    <property type="entry name" value="PGM_PMM_II"/>
    <property type="match status" value="1"/>
</dbReference>
<feature type="binding site" evidence="6">
    <location>
        <position position="253"/>
    </location>
    <ligand>
        <name>Mg(2+)</name>
        <dbReference type="ChEBI" id="CHEBI:18420"/>
    </ligand>
</feature>
<dbReference type="Pfam" id="PF02878">
    <property type="entry name" value="PGM_PMM_I"/>
    <property type="match status" value="1"/>
</dbReference>
<dbReference type="GO" id="GO:0000287">
    <property type="term" value="F:magnesium ion binding"/>
    <property type="evidence" value="ECO:0007669"/>
    <property type="project" value="UniProtKB-UniRule"/>
</dbReference>
<dbReference type="RefSeq" id="WP_016481443.1">
    <property type="nucleotide sequence ID" value="NC_021487.1"/>
</dbReference>
<dbReference type="InterPro" id="IPR006352">
    <property type="entry name" value="GlmM_bact"/>
</dbReference>
<dbReference type="FunFam" id="3.40.120.10:FF:000001">
    <property type="entry name" value="Phosphoglucosamine mutase"/>
    <property type="match status" value="1"/>
</dbReference>
<dbReference type="NCBIfam" id="TIGR01455">
    <property type="entry name" value="glmM"/>
    <property type="match status" value="1"/>
</dbReference>
<dbReference type="PATRIC" id="fig|1303518.3.peg.40"/>
<feature type="domain" description="Alpha-D-phosphohexomutase alpha/beta/alpha" evidence="10">
    <location>
        <begin position="268"/>
        <end position="377"/>
    </location>
</feature>
<dbReference type="InterPro" id="IPR016055">
    <property type="entry name" value="A-D-PHexomutase_a/b/a-I/II/III"/>
</dbReference>
<keyword evidence="5 6" id="KW-0413">Isomerase</keyword>
<reference evidence="12" key="1">
    <citation type="submission" date="2013-03" db="EMBL/GenBank/DDBJ databases">
        <title>Genome sequence of Chthonomonas calidirosea, the first sequenced genome from the Armatimonadetes phylum (formally candidate division OP10).</title>
        <authorList>
            <person name="Lee K.C.Y."/>
            <person name="Morgan X.C."/>
            <person name="Dunfield P.F."/>
            <person name="Tamas I."/>
            <person name="Houghton K.M."/>
            <person name="Vyssotski M."/>
            <person name="Ryan J.L.J."/>
            <person name="Lagutin K."/>
            <person name="McDonald I.R."/>
            <person name="Stott M.B."/>
        </authorList>
    </citation>
    <scope>NUCLEOTIDE SEQUENCE [LARGE SCALE GENOMIC DNA]</scope>
    <source>
        <strain evidence="12">DSM 23976 / ICMP 18418 / T49</strain>
    </source>
</reference>
<keyword evidence="4 6" id="KW-0460">Magnesium</keyword>
<dbReference type="Gene3D" id="3.30.310.50">
    <property type="entry name" value="Alpha-D-phosphohexomutase, C-terminal domain"/>
    <property type="match status" value="1"/>
</dbReference>